<dbReference type="InterPro" id="IPR036249">
    <property type="entry name" value="Thioredoxin-like_sf"/>
</dbReference>
<evidence type="ECO:0000313" key="2">
    <source>
        <dbReference type="Proteomes" id="UP001237595"/>
    </source>
</evidence>
<proteinExistence type="predicted"/>
<dbReference type="EMBL" id="JASAOF010000011">
    <property type="protein sequence ID" value="MDI2030536.1"/>
    <property type="molecule type" value="Genomic_DNA"/>
</dbReference>
<sequence>MTLLVCRTCPRYDPEQSGDFGRSLTAALAADPAADKIDVRNVHCLGGCPNHGVVAVDGPGKARIRFTGLTADDAEAIVKAAVNHDACLTGTPDDWNIPDALADRISSITLKRAPRHE</sequence>
<dbReference type="InterPro" id="IPR012863">
    <property type="entry name" value="DUF1636"/>
</dbReference>
<accession>A0ABT6PSY0</accession>
<dbReference type="Proteomes" id="UP001237595">
    <property type="component" value="Unassembled WGS sequence"/>
</dbReference>
<comment type="caution">
    <text evidence="1">The sequence shown here is derived from an EMBL/GenBank/DDBJ whole genome shotgun (WGS) entry which is preliminary data.</text>
</comment>
<reference evidence="1 2" key="1">
    <citation type="submission" date="2023-04" db="EMBL/GenBank/DDBJ databases">
        <title>Draft genome sequence of Saccharopolyspora sp. TS4A08 isolated from sweet potato rhizospheric soil.</title>
        <authorList>
            <person name="Suksaard P."/>
            <person name="Duangmal K."/>
        </authorList>
    </citation>
    <scope>NUCLEOTIDE SEQUENCE [LARGE SCALE GENOMIC DNA]</scope>
    <source>
        <strain evidence="1 2">TS4A08</strain>
    </source>
</reference>
<dbReference type="SUPFAM" id="SSF52833">
    <property type="entry name" value="Thioredoxin-like"/>
    <property type="match status" value="1"/>
</dbReference>
<organism evidence="1 2">
    <name type="scientific">Saccharopolyspora ipomoeae</name>
    <dbReference type="NCBI Taxonomy" id="3042027"/>
    <lineage>
        <taxon>Bacteria</taxon>
        <taxon>Bacillati</taxon>
        <taxon>Actinomycetota</taxon>
        <taxon>Actinomycetes</taxon>
        <taxon>Pseudonocardiales</taxon>
        <taxon>Pseudonocardiaceae</taxon>
        <taxon>Saccharopolyspora</taxon>
    </lineage>
</organism>
<gene>
    <name evidence="1" type="ORF">QFW96_18025</name>
</gene>
<dbReference type="Gene3D" id="3.40.30.10">
    <property type="entry name" value="Glutaredoxin"/>
    <property type="match status" value="1"/>
</dbReference>
<evidence type="ECO:0000313" key="1">
    <source>
        <dbReference type="EMBL" id="MDI2030536.1"/>
    </source>
</evidence>
<name>A0ABT6PSY0_9PSEU</name>
<dbReference type="RefSeq" id="WP_281456850.1">
    <property type="nucleotide sequence ID" value="NZ_JASAOF010000011.1"/>
</dbReference>
<protein>
    <submittedName>
        <fullName evidence="1">DUF1636 family protein</fullName>
    </submittedName>
</protein>
<keyword evidence="2" id="KW-1185">Reference proteome</keyword>
<dbReference type="Pfam" id="PF07845">
    <property type="entry name" value="DUF1636"/>
    <property type="match status" value="1"/>
</dbReference>